<feature type="transmembrane region" description="Helical" evidence="4">
    <location>
        <begin position="113"/>
        <end position="134"/>
    </location>
</feature>
<sequence length="258" mass="26986">MNAMNDGAVNGPANEHLDVGAYVLGALDPQDVPRFEAHLALCARCAHRLSELAPLPDLLAEIAPGPAGPGGAMGPPGGFAPPEPVPPAPPPGLLDRLLAETAAVRRRRRRRRWALAAAVALMVAGGPAATMAVADREGPRPEVSYAASAKAMFDREGERLIARDAETGADAEVALWERPWGTEVALRLSGVTGPQSCDLVAVSRDGARQTVTTWSVPAGGYGDTPLYTVGGTGIDRSDIERFEIRTLDGRHLVTLPTG</sequence>
<dbReference type="InterPro" id="IPR027383">
    <property type="entry name" value="Znf_put"/>
</dbReference>
<gene>
    <name evidence="6" type="ORF">GCM10010405_53620</name>
</gene>
<dbReference type="Proteomes" id="UP001501638">
    <property type="component" value="Unassembled WGS sequence"/>
</dbReference>
<evidence type="ECO:0000259" key="5">
    <source>
        <dbReference type="Pfam" id="PF13490"/>
    </source>
</evidence>
<dbReference type="InterPro" id="IPR041916">
    <property type="entry name" value="Anti_sigma_zinc_sf"/>
</dbReference>
<keyword evidence="4" id="KW-1133">Transmembrane helix</keyword>
<reference evidence="6 7" key="1">
    <citation type="journal article" date="2019" name="Int. J. Syst. Evol. Microbiol.">
        <title>The Global Catalogue of Microorganisms (GCM) 10K type strain sequencing project: providing services to taxonomists for standard genome sequencing and annotation.</title>
        <authorList>
            <consortium name="The Broad Institute Genomics Platform"/>
            <consortium name="The Broad Institute Genome Sequencing Center for Infectious Disease"/>
            <person name="Wu L."/>
            <person name="Ma J."/>
        </authorList>
    </citation>
    <scope>NUCLEOTIDE SEQUENCE [LARGE SCALE GENOMIC DNA]</scope>
    <source>
        <strain evidence="6 7">JCM 6305</strain>
    </source>
</reference>
<dbReference type="Gene3D" id="1.10.10.1320">
    <property type="entry name" value="Anti-sigma factor, zinc-finger domain"/>
    <property type="match status" value="1"/>
</dbReference>
<protein>
    <submittedName>
        <fullName evidence="6">Zf-HC2 domain-containing protein</fullName>
    </submittedName>
</protein>
<evidence type="ECO:0000313" key="6">
    <source>
        <dbReference type="EMBL" id="GAA2462535.1"/>
    </source>
</evidence>
<proteinExistence type="predicted"/>
<name>A0ABN3KJ74_9ACTN</name>
<keyword evidence="4" id="KW-0812">Transmembrane</keyword>
<dbReference type="EMBL" id="BAAASZ010000040">
    <property type="protein sequence ID" value="GAA2462535.1"/>
    <property type="molecule type" value="Genomic_DNA"/>
</dbReference>
<feature type="compositionally biased region" description="Gly residues" evidence="3">
    <location>
        <begin position="68"/>
        <end position="77"/>
    </location>
</feature>
<accession>A0ABN3KJ74</accession>
<organism evidence="6 7">
    <name type="scientific">Streptomyces macrosporus</name>
    <dbReference type="NCBI Taxonomy" id="44032"/>
    <lineage>
        <taxon>Bacteria</taxon>
        <taxon>Bacillati</taxon>
        <taxon>Actinomycetota</taxon>
        <taxon>Actinomycetes</taxon>
        <taxon>Kitasatosporales</taxon>
        <taxon>Streptomycetaceae</taxon>
        <taxon>Streptomyces</taxon>
    </lineage>
</organism>
<keyword evidence="7" id="KW-1185">Reference proteome</keyword>
<keyword evidence="2" id="KW-0804">Transcription</keyword>
<evidence type="ECO:0000256" key="2">
    <source>
        <dbReference type="ARBA" id="ARBA00023163"/>
    </source>
</evidence>
<evidence type="ECO:0000313" key="7">
    <source>
        <dbReference type="Proteomes" id="UP001501638"/>
    </source>
</evidence>
<evidence type="ECO:0000256" key="1">
    <source>
        <dbReference type="ARBA" id="ARBA00023015"/>
    </source>
</evidence>
<feature type="domain" description="Putative zinc-finger" evidence="5">
    <location>
        <begin position="19"/>
        <end position="46"/>
    </location>
</feature>
<dbReference type="Pfam" id="PF13490">
    <property type="entry name" value="zf-HC2"/>
    <property type="match status" value="1"/>
</dbReference>
<feature type="region of interest" description="Disordered" evidence="3">
    <location>
        <begin position="66"/>
        <end position="85"/>
    </location>
</feature>
<keyword evidence="4" id="KW-0472">Membrane</keyword>
<evidence type="ECO:0000256" key="3">
    <source>
        <dbReference type="SAM" id="MobiDB-lite"/>
    </source>
</evidence>
<evidence type="ECO:0000256" key="4">
    <source>
        <dbReference type="SAM" id="Phobius"/>
    </source>
</evidence>
<keyword evidence="1" id="KW-0805">Transcription regulation</keyword>
<comment type="caution">
    <text evidence="6">The sequence shown here is derived from an EMBL/GenBank/DDBJ whole genome shotgun (WGS) entry which is preliminary data.</text>
</comment>